<dbReference type="GO" id="GO:0042597">
    <property type="term" value="C:periplasmic space"/>
    <property type="evidence" value="ECO:0007669"/>
    <property type="project" value="UniProtKB-SubCell"/>
</dbReference>
<keyword evidence="7" id="KW-1133">Transmembrane helix</keyword>
<keyword evidence="10" id="KW-1185">Reference proteome</keyword>
<accession>A0A3D9MYR3</accession>
<reference evidence="9 10" key="1">
    <citation type="submission" date="2018-07" db="EMBL/GenBank/DDBJ databases">
        <title>Genomic Encyclopedia of Type Strains, Phase III (KMG-III): the genomes of soil and plant-associated and newly described type strains.</title>
        <authorList>
            <person name="Whitman W."/>
        </authorList>
    </citation>
    <scope>NUCLEOTIDE SEQUENCE [LARGE SCALE GENOMIC DNA]</scope>
    <source>
        <strain evidence="9 10">CECT 7948</strain>
    </source>
</reference>
<feature type="transmembrane region" description="Helical" evidence="7">
    <location>
        <begin position="201"/>
        <end position="225"/>
    </location>
</feature>
<evidence type="ECO:0000256" key="6">
    <source>
        <dbReference type="ARBA" id="ARBA00022841"/>
    </source>
</evidence>
<protein>
    <submittedName>
        <fullName evidence="9">Acetyltransferase AlgX (SGNH hydrolase-like protein)</fullName>
    </submittedName>
</protein>
<comment type="subcellular location">
    <subcellularLocation>
        <location evidence="1">Periplasm</location>
    </subcellularLocation>
</comment>
<dbReference type="GO" id="GO:0042121">
    <property type="term" value="P:alginic acid biosynthetic process"/>
    <property type="evidence" value="ECO:0007669"/>
    <property type="project" value="UniProtKB-UniPathway"/>
</dbReference>
<dbReference type="OrthoDB" id="175771at2"/>
<keyword evidence="3 9" id="KW-0808">Transferase</keyword>
<keyword evidence="4" id="KW-0732">Signal</keyword>
<dbReference type="GO" id="GO:0016787">
    <property type="term" value="F:hydrolase activity"/>
    <property type="evidence" value="ECO:0007669"/>
    <property type="project" value="UniProtKB-KW"/>
</dbReference>
<keyword evidence="5" id="KW-0574">Periplasm</keyword>
<dbReference type="Pfam" id="PF16822">
    <property type="entry name" value="ALGX"/>
    <property type="match status" value="1"/>
</dbReference>
<feature type="transmembrane region" description="Helical" evidence="7">
    <location>
        <begin position="9"/>
        <end position="31"/>
    </location>
</feature>
<keyword evidence="7" id="KW-0472">Membrane</keyword>
<evidence type="ECO:0000256" key="5">
    <source>
        <dbReference type="ARBA" id="ARBA00022764"/>
    </source>
</evidence>
<keyword evidence="6" id="KW-0016">Alginate biosynthesis</keyword>
<dbReference type="AlphaFoldDB" id="A0A3D9MYR3"/>
<dbReference type="UniPathway" id="UPA00286"/>
<evidence type="ECO:0000313" key="9">
    <source>
        <dbReference type="EMBL" id="REE24268.1"/>
    </source>
</evidence>
<dbReference type="RefSeq" id="WP_115809821.1">
    <property type="nucleotide sequence ID" value="NZ_QREI01000004.1"/>
</dbReference>
<gene>
    <name evidence="9" type="ORF">DFQ09_10433</name>
</gene>
<evidence type="ECO:0000313" key="10">
    <source>
        <dbReference type="Proteomes" id="UP000256919"/>
    </source>
</evidence>
<evidence type="ECO:0000256" key="3">
    <source>
        <dbReference type="ARBA" id="ARBA00022679"/>
    </source>
</evidence>
<comment type="caution">
    <text evidence="9">The sequence shown here is derived from an EMBL/GenBank/DDBJ whole genome shotgun (WGS) entry which is preliminary data.</text>
</comment>
<evidence type="ECO:0000256" key="7">
    <source>
        <dbReference type="SAM" id="Phobius"/>
    </source>
</evidence>
<name>A0A3D9MYR3_9FLAO</name>
<comment type="pathway">
    <text evidence="2">Glycan biosynthesis; alginate biosynthesis.</text>
</comment>
<dbReference type="GO" id="GO:0016740">
    <property type="term" value="F:transferase activity"/>
    <property type="evidence" value="ECO:0007669"/>
    <property type="project" value="UniProtKB-KW"/>
</dbReference>
<organism evidence="9 10">
    <name type="scientific">Winogradskyella pacifica</name>
    <dbReference type="NCBI Taxonomy" id="664642"/>
    <lineage>
        <taxon>Bacteria</taxon>
        <taxon>Pseudomonadati</taxon>
        <taxon>Bacteroidota</taxon>
        <taxon>Flavobacteriia</taxon>
        <taxon>Flavobacteriales</taxon>
        <taxon>Flavobacteriaceae</taxon>
        <taxon>Winogradskyella</taxon>
    </lineage>
</organism>
<dbReference type="InterPro" id="IPR031811">
    <property type="entry name" value="ALGX/ALGJ_SGNH-like"/>
</dbReference>
<feature type="transmembrane region" description="Helical" evidence="7">
    <location>
        <begin position="171"/>
        <end position="189"/>
    </location>
</feature>
<sequence length="553" mass="65031">MKSKSFIKFCLWVIASILIYQILLSTVALLFSSQITSVKVYTNRNTKGGINLYSFDRKEIKEDITVLSQLHDSTDNFYNFELPKKFKNDRINLHFLNDKQRTAEIFDIHLVSPYYDFKIQKKNLPDYLLESSPCLIVDGEYVFQKKEGNVIALHFLPFSDIIKENIRYKTLGILILGLSILIVFLFKYFKVFNKIIKKSESSALSVNGIFILILFTPMVIFFMHWDNEETSENRKLNSIDDLRSYMDVMFPFKSSLVYMNHFINEKFFLGPNNSNKVAVGKDGFLYVYEEETSLALYDLKRKYLSEAELDIIENRIVSHYDYCEKNGIEYLRVIYPNKFDIYTENLPFALQSAIKDTISRGEQISNRLLSKGIDVLSFKNTFEPYKYKTTYRKTDTHWNNFGGFLAYQDVMNTLYKRTNIKSYEPTKLEDYTFLYELIESGDIITKLADYPYNISDMGPVLFPKFPYEYIKETNDKRLPYDSMVLKNSKAKSDKTLLIFSDSYVMGQRLFYAMNFRTVYHLKNQAFNRDLIELLKPDVIIEGYAETTNNNLIY</sequence>
<evidence type="ECO:0000256" key="1">
    <source>
        <dbReference type="ARBA" id="ARBA00004418"/>
    </source>
</evidence>
<evidence type="ECO:0000259" key="8">
    <source>
        <dbReference type="Pfam" id="PF16822"/>
    </source>
</evidence>
<dbReference type="EMBL" id="QREI01000004">
    <property type="protein sequence ID" value="REE24268.1"/>
    <property type="molecule type" value="Genomic_DNA"/>
</dbReference>
<evidence type="ECO:0000256" key="2">
    <source>
        <dbReference type="ARBA" id="ARBA00005182"/>
    </source>
</evidence>
<evidence type="ECO:0000256" key="4">
    <source>
        <dbReference type="ARBA" id="ARBA00022729"/>
    </source>
</evidence>
<keyword evidence="7" id="KW-0812">Transmembrane</keyword>
<keyword evidence="9" id="KW-0378">Hydrolase</keyword>
<feature type="domain" description="AlgX/AlgJ SGNH hydrolase-like" evidence="8">
    <location>
        <begin position="277"/>
        <end position="428"/>
    </location>
</feature>
<dbReference type="Proteomes" id="UP000256919">
    <property type="component" value="Unassembled WGS sequence"/>
</dbReference>
<proteinExistence type="predicted"/>